<dbReference type="OrthoDB" id="5903604at2"/>
<gene>
    <name evidence="1" type="ORF">DF185_08025</name>
</gene>
<evidence type="ECO:0008006" key="3">
    <source>
        <dbReference type="Google" id="ProtNLM"/>
    </source>
</evidence>
<organism evidence="1 2">
    <name type="scientific">Marinifilum breve</name>
    <dbReference type="NCBI Taxonomy" id="2184082"/>
    <lineage>
        <taxon>Bacteria</taxon>
        <taxon>Pseudomonadati</taxon>
        <taxon>Bacteroidota</taxon>
        <taxon>Bacteroidia</taxon>
        <taxon>Marinilabiliales</taxon>
        <taxon>Marinifilaceae</taxon>
    </lineage>
</organism>
<dbReference type="RefSeq" id="WP_110360235.1">
    <property type="nucleotide sequence ID" value="NZ_QFLI01000003.1"/>
</dbReference>
<dbReference type="Pfam" id="PF14253">
    <property type="entry name" value="AbiH"/>
    <property type="match status" value="1"/>
</dbReference>
<evidence type="ECO:0000313" key="1">
    <source>
        <dbReference type="EMBL" id="PXY01423.1"/>
    </source>
</evidence>
<protein>
    <recommendedName>
        <fullName evidence="3">Bacteriophage abortive infection AbiH</fullName>
    </recommendedName>
</protein>
<dbReference type="InterPro" id="IPR025935">
    <property type="entry name" value="AbiH"/>
</dbReference>
<proteinExistence type="predicted"/>
<dbReference type="Proteomes" id="UP000248079">
    <property type="component" value="Unassembled WGS sequence"/>
</dbReference>
<dbReference type="AlphaFoldDB" id="A0A2V3ZYR8"/>
<reference evidence="1 2" key="1">
    <citation type="submission" date="2018-05" db="EMBL/GenBank/DDBJ databases">
        <title>Marinifilum breve JC075T sp. nov., a marine bacterium isolated from Yongle Blue Hole in the South China Sea.</title>
        <authorList>
            <person name="Fu T."/>
        </authorList>
    </citation>
    <scope>NUCLEOTIDE SEQUENCE [LARGE SCALE GENOMIC DNA]</scope>
    <source>
        <strain evidence="1 2">JC075</strain>
    </source>
</reference>
<sequence length="355" mass="42201">MNRLIIIGNGFDLAHGLKTSFKDFIADYLYNVIVDFEENDKYNDKLITINYTGRGTIDLGCYSLEESIDLFLRIMKTEQVRVTFKSDFFRRVLDKINSLNWVDIEVEYYAVMVKNRKIPELIKNLNSEFSYMKDLLMDYLKGQEESYDENIYSHQLQECFGEVINVDEILMKNRIHKDRPSKILFLNFNYTNILMKYFNKIGGDKDVNYIHGNLEGNQGEPIFGFGDEFDKHYEEIEGFNDNEYFRHIKSFEYSKNQSYFSLMRFISSGMYQVQIYGHSCGISDRTMLNKIFENDWCKSIKIFYYENENGNDFIDRLNNISRHFKDKTILREKIVPLDMCKAMPQPKEEFEANLN</sequence>
<keyword evidence="2" id="KW-1185">Reference proteome</keyword>
<name>A0A2V3ZYR8_9BACT</name>
<dbReference type="EMBL" id="QFLI01000003">
    <property type="protein sequence ID" value="PXY01423.1"/>
    <property type="molecule type" value="Genomic_DNA"/>
</dbReference>
<accession>A0A2V3ZYR8</accession>
<comment type="caution">
    <text evidence="1">The sequence shown here is derived from an EMBL/GenBank/DDBJ whole genome shotgun (WGS) entry which is preliminary data.</text>
</comment>
<evidence type="ECO:0000313" key="2">
    <source>
        <dbReference type="Proteomes" id="UP000248079"/>
    </source>
</evidence>